<protein>
    <submittedName>
        <fullName evidence="2">Uncharacterized protein</fullName>
    </submittedName>
</protein>
<dbReference type="AlphaFoldDB" id="A0A9W8IRK4"/>
<feature type="non-terminal residue" evidence="2">
    <location>
        <position position="146"/>
    </location>
</feature>
<dbReference type="EMBL" id="JANBPK010001553">
    <property type="protein sequence ID" value="KAJ2921751.1"/>
    <property type="molecule type" value="Genomic_DNA"/>
</dbReference>
<feature type="region of interest" description="Disordered" evidence="1">
    <location>
        <begin position="97"/>
        <end position="146"/>
    </location>
</feature>
<sequence length="146" mass="15524">MITLSPLADPLTLSADFMPATQETQSRYAWSSGTSTLTHMNCWPTVAESLTSNHVPSDLLMGGTTSSFSPFLHQPQADSSFHTDNFSVSGMTSKSAWGTNWFSPDPRLDPSSSGIGTGASGSASSACIHEGQEAQTWSTEDDTQEL</sequence>
<proteinExistence type="predicted"/>
<accession>A0A9W8IRK4</accession>
<evidence type="ECO:0000313" key="2">
    <source>
        <dbReference type="EMBL" id="KAJ2921751.1"/>
    </source>
</evidence>
<reference evidence="2" key="1">
    <citation type="submission" date="2022-06" db="EMBL/GenBank/DDBJ databases">
        <title>Genome Sequence of Candolleomyces eurysporus.</title>
        <authorList>
            <person name="Buettner E."/>
        </authorList>
    </citation>
    <scope>NUCLEOTIDE SEQUENCE</scope>
    <source>
        <strain evidence="2">VTCC 930004</strain>
    </source>
</reference>
<evidence type="ECO:0000256" key="1">
    <source>
        <dbReference type="SAM" id="MobiDB-lite"/>
    </source>
</evidence>
<evidence type="ECO:0000313" key="3">
    <source>
        <dbReference type="Proteomes" id="UP001140091"/>
    </source>
</evidence>
<comment type="caution">
    <text evidence="2">The sequence shown here is derived from an EMBL/GenBank/DDBJ whole genome shotgun (WGS) entry which is preliminary data.</text>
</comment>
<name>A0A9W8IRK4_9AGAR</name>
<gene>
    <name evidence="2" type="ORF">H1R20_g15335</name>
</gene>
<dbReference type="OrthoDB" id="608866at2759"/>
<organism evidence="2 3">
    <name type="scientific">Candolleomyces eurysporus</name>
    <dbReference type="NCBI Taxonomy" id="2828524"/>
    <lineage>
        <taxon>Eukaryota</taxon>
        <taxon>Fungi</taxon>
        <taxon>Dikarya</taxon>
        <taxon>Basidiomycota</taxon>
        <taxon>Agaricomycotina</taxon>
        <taxon>Agaricomycetes</taxon>
        <taxon>Agaricomycetidae</taxon>
        <taxon>Agaricales</taxon>
        <taxon>Agaricineae</taxon>
        <taxon>Psathyrellaceae</taxon>
        <taxon>Candolleomyces</taxon>
    </lineage>
</organism>
<keyword evidence="3" id="KW-1185">Reference proteome</keyword>
<dbReference type="Proteomes" id="UP001140091">
    <property type="component" value="Unassembled WGS sequence"/>
</dbReference>